<dbReference type="EMBL" id="PDCK01000040">
    <property type="protein sequence ID" value="PRQ46101.1"/>
    <property type="molecule type" value="Genomic_DNA"/>
</dbReference>
<feature type="chain" id="PRO_5015168834" evidence="1">
    <location>
        <begin position="26"/>
        <end position="128"/>
    </location>
</feature>
<organism evidence="2 3">
    <name type="scientific">Rosa chinensis</name>
    <name type="common">China rose</name>
    <dbReference type="NCBI Taxonomy" id="74649"/>
    <lineage>
        <taxon>Eukaryota</taxon>
        <taxon>Viridiplantae</taxon>
        <taxon>Streptophyta</taxon>
        <taxon>Embryophyta</taxon>
        <taxon>Tracheophyta</taxon>
        <taxon>Spermatophyta</taxon>
        <taxon>Magnoliopsida</taxon>
        <taxon>eudicotyledons</taxon>
        <taxon>Gunneridae</taxon>
        <taxon>Pentapetalae</taxon>
        <taxon>rosids</taxon>
        <taxon>fabids</taxon>
        <taxon>Rosales</taxon>
        <taxon>Rosaceae</taxon>
        <taxon>Rosoideae</taxon>
        <taxon>Rosoideae incertae sedis</taxon>
        <taxon>Rosa</taxon>
    </lineage>
</organism>
<sequence length="128" mass="14332">MTRMKYALSLTLVLLFFSESLPSSAHESSLDPRSAVLGQKMQQPANNDLSVFHLNRKIGKIPYVLPKQPRPKAPRHASAAIPSQTPSLRLGQDLFTTSVSSVERTANYCYQLYLHSSSDRERVIKLTC</sequence>
<evidence type="ECO:0000256" key="1">
    <source>
        <dbReference type="SAM" id="SignalP"/>
    </source>
</evidence>
<keyword evidence="3" id="KW-1185">Reference proteome</keyword>
<keyword evidence="1" id="KW-0732">Signal</keyword>
<dbReference type="AlphaFoldDB" id="A0A2P6RI67"/>
<evidence type="ECO:0000313" key="2">
    <source>
        <dbReference type="EMBL" id="PRQ46101.1"/>
    </source>
</evidence>
<dbReference type="Proteomes" id="UP000238479">
    <property type="component" value="Chromosome 2"/>
</dbReference>
<accession>A0A2P6RI67</accession>
<protein>
    <submittedName>
        <fullName evidence="2">Uncharacterized protein</fullName>
    </submittedName>
</protein>
<proteinExistence type="predicted"/>
<gene>
    <name evidence="2" type="ORF">RchiOBHm_Chr2g0085461</name>
</gene>
<evidence type="ECO:0000313" key="3">
    <source>
        <dbReference type="Proteomes" id="UP000238479"/>
    </source>
</evidence>
<comment type="caution">
    <text evidence="2">The sequence shown here is derived from an EMBL/GenBank/DDBJ whole genome shotgun (WGS) entry which is preliminary data.</text>
</comment>
<feature type="signal peptide" evidence="1">
    <location>
        <begin position="1"/>
        <end position="25"/>
    </location>
</feature>
<name>A0A2P6RI67_ROSCH</name>
<dbReference type="Gramene" id="PRQ46101">
    <property type="protein sequence ID" value="PRQ46101"/>
    <property type="gene ID" value="RchiOBHm_Chr2g0085461"/>
</dbReference>
<reference evidence="2 3" key="1">
    <citation type="journal article" date="2018" name="Nat. Genet.">
        <title>The Rosa genome provides new insights in the design of modern roses.</title>
        <authorList>
            <person name="Bendahmane M."/>
        </authorList>
    </citation>
    <scope>NUCLEOTIDE SEQUENCE [LARGE SCALE GENOMIC DNA]</scope>
    <source>
        <strain evidence="3">cv. Old Blush</strain>
    </source>
</reference>